<evidence type="ECO:0000256" key="6">
    <source>
        <dbReference type="SAM" id="MobiDB-lite"/>
    </source>
</evidence>
<dbReference type="EC" id="3.2.1.6" evidence="3"/>
<keyword evidence="7" id="KW-1133">Transmembrane helix</keyword>
<evidence type="ECO:0000256" key="7">
    <source>
        <dbReference type="SAM" id="Phobius"/>
    </source>
</evidence>
<dbReference type="GeneID" id="19323353"/>
<proteinExistence type="inferred from homology"/>
<reference evidence="10" key="1">
    <citation type="journal article" date="2013" name="Genome Announc.">
        <title>Draft genome sequence of the ascomycete Phaeoacremonium aleophilum strain UCR-PA7, a causal agent of the esca disease complex in grapevines.</title>
        <authorList>
            <person name="Blanco-Ulate B."/>
            <person name="Rolshausen P."/>
            <person name="Cantu D."/>
        </authorList>
    </citation>
    <scope>NUCLEOTIDE SEQUENCE [LARGE SCALE GENOMIC DNA]</scope>
    <source>
        <strain evidence="10">UCR-PA7</strain>
    </source>
</reference>
<dbReference type="GO" id="GO:0009251">
    <property type="term" value="P:glucan catabolic process"/>
    <property type="evidence" value="ECO:0007669"/>
    <property type="project" value="TreeGrafter"/>
</dbReference>
<keyword evidence="5" id="KW-0326">Glycosidase</keyword>
<dbReference type="SUPFAM" id="SSF49899">
    <property type="entry name" value="Concanavalin A-like lectins/glucanases"/>
    <property type="match status" value="1"/>
</dbReference>
<evidence type="ECO:0000313" key="9">
    <source>
        <dbReference type="EMBL" id="EOO01541.1"/>
    </source>
</evidence>
<evidence type="ECO:0000256" key="3">
    <source>
        <dbReference type="ARBA" id="ARBA00012599"/>
    </source>
</evidence>
<name>R8BQA8_PHAM7</name>
<comment type="similarity">
    <text evidence="2">Belongs to the glycosyl hydrolase 16 family.</text>
</comment>
<accession>R8BQA8</accession>
<feature type="transmembrane region" description="Helical" evidence="7">
    <location>
        <begin position="67"/>
        <end position="89"/>
    </location>
</feature>
<dbReference type="Proteomes" id="UP000014074">
    <property type="component" value="Unassembled WGS sequence"/>
</dbReference>
<dbReference type="CDD" id="cd02181">
    <property type="entry name" value="GH16_fungal_Lam16A_glucanase"/>
    <property type="match status" value="1"/>
</dbReference>
<dbReference type="GO" id="GO:0052861">
    <property type="term" value="F:endo-1,3(4)-beta-glucanase activity"/>
    <property type="evidence" value="ECO:0007669"/>
    <property type="project" value="UniProtKB-EC"/>
</dbReference>
<keyword evidence="7" id="KW-0812">Transmembrane</keyword>
<feature type="region of interest" description="Disordered" evidence="6">
    <location>
        <begin position="1"/>
        <end position="22"/>
    </location>
</feature>
<dbReference type="FunFam" id="2.60.120.200:FF:000114">
    <property type="entry name" value="Probable endo-1,3(4)-beta-glucanase NFIA_089530"/>
    <property type="match status" value="1"/>
</dbReference>
<dbReference type="InterPro" id="IPR050546">
    <property type="entry name" value="Glycosyl_Hydrlase_16"/>
</dbReference>
<sequence length="397" mass="43798">MTPRLGRGHGRPDKNGGISLAQMDLPDGPPPAYTEISRQTPRTNMGANHYNEDIDRWYNPRTWRKRIWAILVAIIVIIIVVVVAVVVTLNKQGAYPNYTNLTYTLSDTYSGETFFDNFNYFHDYDPSSGFVHYVSIEDAERLNLTYASSSTAVVKVDTSVGNTSTPDASTGRYSVRVHSKTQYNSGLFIFDVKHTPYGCATWPALWLTDPDNWPDHGEIDVMEAVNQATDGNEMTLHTTDGCKMNHKRKMTGSALKTNCDHDANDNAGCGVEGDDDTYGETFNSNGGGVMALEWRDAGIRVWQFARDSIPDDITSGSPVPSSWGTALADFPNTGCDIGSHFKNQSIIVNIDLCGDLTNSVYSSSGCPTNCTDLVANYPDAFTNAYWEFGEFQIYQAS</sequence>
<dbReference type="Gene3D" id="2.60.120.200">
    <property type="match status" value="1"/>
</dbReference>
<evidence type="ECO:0000313" key="10">
    <source>
        <dbReference type="Proteomes" id="UP000014074"/>
    </source>
</evidence>
<keyword evidence="4 9" id="KW-0378">Hydrolase</keyword>
<dbReference type="PANTHER" id="PTHR10963">
    <property type="entry name" value="GLYCOSYL HYDROLASE-RELATED"/>
    <property type="match status" value="1"/>
</dbReference>
<evidence type="ECO:0000256" key="1">
    <source>
        <dbReference type="ARBA" id="ARBA00000124"/>
    </source>
</evidence>
<dbReference type="AlphaFoldDB" id="R8BQA8"/>
<gene>
    <name evidence="9" type="ORF">UCRPA7_3042</name>
</gene>
<evidence type="ECO:0000256" key="4">
    <source>
        <dbReference type="ARBA" id="ARBA00022801"/>
    </source>
</evidence>
<organism evidence="9 10">
    <name type="scientific">Phaeoacremonium minimum (strain UCR-PA7)</name>
    <name type="common">Esca disease fungus</name>
    <name type="synonym">Togninia minima</name>
    <dbReference type="NCBI Taxonomy" id="1286976"/>
    <lineage>
        <taxon>Eukaryota</taxon>
        <taxon>Fungi</taxon>
        <taxon>Dikarya</taxon>
        <taxon>Ascomycota</taxon>
        <taxon>Pezizomycotina</taxon>
        <taxon>Sordariomycetes</taxon>
        <taxon>Sordariomycetidae</taxon>
        <taxon>Togniniales</taxon>
        <taxon>Togniniaceae</taxon>
        <taxon>Phaeoacremonium</taxon>
    </lineage>
</organism>
<dbReference type="RefSeq" id="XP_007913857.1">
    <property type="nucleotide sequence ID" value="XM_007915666.1"/>
</dbReference>
<dbReference type="PANTHER" id="PTHR10963:SF42">
    <property type="entry name" value="PUTATIVE (AFU_ORTHOLOGUE AFUA_5G02280)-RELATED"/>
    <property type="match status" value="1"/>
</dbReference>
<dbReference type="PROSITE" id="PS51762">
    <property type="entry name" value="GH16_2"/>
    <property type="match status" value="1"/>
</dbReference>
<keyword evidence="10" id="KW-1185">Reference proteome</keyword>
<dbReference type="eggNOG" id="ENOG502RY4F">
    <property type="taxonomic scope" value="Eukaryota"/>
</dbReference>
<protein>
    <recommendedName>
        <fullName evidence="3">endo-1,3(4)-beta-glucanase</fullName>
        <ecNumber evidence="3">3.2.1.6</ecNumber>
    </recommendedName>
</protein>
<evidence type="ECO:0000256" key="5">
    <source>
        <dbReference type="ARBA" id="ARBA00023295"/>
    </source>
</evidence>
<dbReference type="KEGG" id="tmn:UCRPA7_3042"/>
<dbReference type="InterPro" id="IPR000757">
    <property type="entry name" value="Beta-glucanase-like"/>
</dbReference>
<dbReference type="InterPro" id="IPR013320">
    <property type="entry name" value="ConA-like_dom_sf"/>
</dbReference>
<dbReference type="OrthoDB" id="192832at2759"/>
<keyword evidence="7" id="KW-0472">Membrane</keyword>
<feature type="domain" description="GH16" evidence="8">
    <location>
        <begin position="96"/>
        <end position="365"/>
    </location>
</feature>
<evidence type="ECO:0000259" key="8">
    <source>
        <dbReference type="PROSITE" id="PS51762"/>
    </source>
</evidence>
<comment type="catalytic activity">
    <reaction evidence="1">
        <text>Endohydrolysis of (1-&gt;3)- or (1-&gt;4)-linkages in beta-D-glucans when the glucose residue whose reducing group is involved in the linkage to be hydrolyzed is itself substituted at C-3.</text>
        <dbReference type="EC" id="3.2.1.6"/>
    </reaction>
</comment>
<dbReference type="HOGENOM" id="CLU_016972_1_0_1"/>
<evidence type="ECO:0000256" key="2">
    <source>
        <dbReference type="ARBA" id="ARBA00006865"/>
    </source>
</evidence>
<dbReference type="Pfam" id="PF26113">
    <property type="entry name" value="GH16_XgeA"/>
    <property type="match status" value="1"/>
</dbReference>
<dbReference type="EMBL" id="KB932993">
    <property type="protein sequence ID" value="EOO01541.1"/>
    <property type="molecule type" value="Genomic_DNA"/>
</dbReference>